<protein>
    <submittedName>
        <fullName evidence="3">Transposase</fullName>
    </submittedName>
</protein>
<gene>
    <name evidence="3" type="ORF">CA13_55460</name>
</gene>
<feature type="domain" description="Transposase IS110-like N-terminal" evidence="1">
    <location>
        <begin position="41"/>
        <end position="199"/>
    </location>
</feature>
<dbReference type="Pfam" id="PF02371">
    <property type="entry name" value="Transposase_20"/>
    <property type="match status" value="1"/>
</dbReference>
<comment type="caution">
    <text evidence="3">The sequence shown here is derived from an EMBL/GenBank/DDBJ whole genome shotgun (WGS) entry which is preliminary data.</text>
</comment>
<evidence type="ECO:0000313" key="3">
    <source>
        <dbReference type="EMBL" id="TWT84070.1"/>
    </source>
</evidence>
<feature type="domain" description="Transposase IS116/IS110/IS902 C-terminal" evidence="2">
    <location>
        <begin position="308"/>
        <end position="388"/>
    </location>
</feature>
<reference evidence="3 4" key="1">
    <citation type="submission" date="2019-02" db="EMBL/GenBank/DDBJ databases">
        <title>Deep-cultivation of Planctomycetes and their phenomic and genomic characterization uncovers novel biology.</title>
        <authorList>
            <person name="Wiegand S."/>
            <person name="Jogler M."/>
            <person name="Boedeker C."/>
            <person name="Pinto D."/>
            <person name="Vollmers J."/>
            <person name="Rivas-Marin E."/>
            <person name="Kohn T."/>
            <person name="Peeters S.H."/>
            <person name="Heuer A."/>
            <person name="Rast P."/>
            <person name="Oberbeckmann S."/>
            <person name="Bunk B."/>
            <person name="Jeske O."/>
            <person name="Meyerdierks A."/>
            <person name="Storesund J.E."/>
            <person name="Kallscheuer N."/>
            <person name="Luecker S."/>
            <person name="Lage O.M."/>
            <person name="Pohl T."/>
            <person name="Merkel B.J."/>
            <person name="Hornburger P."/>
            <person name="Mueller R.-W."/>
            <person name="Bruemmer F."/>
            <person name="Labrenz M."/>
            <person name="Spormann A.M."/>
            <person name="Op Den Camp H."/>
            <person name="Overmann J."/>
            <person name="Amann R."/>
            <person name="Jetten M.S.M."/>
            <person name="Mascher T."/>
            <person name="Medema M.H."/>
            <person name="Devos D.P."/>
            <person name="Kaster A.-K."/>
            <person name="Ovreas L."/>
            <person name="Rohde M."/>
            <person name="Galperin M.Y."/>
            <person name="Jogler C."/>
        </authorList>
    </citation>
    <scope>NUCLEOTIDE SEQUENCE [LARGE SCALE GENOMIC DNA]</scope>
    <source>
        <strain evidence="3 4">CA13</strain>
    </source>
</reference>
<dbReference type="Proteomes" id="UP000315010">
    <property type="component" value="Unassembled WGS sequence"/>
</dbReference>
<dbReference type="AlphaFoldDB" id="A0A5C5ZA41"/>
<dbReference type="InterPro" id="IPR002525">
    <property type="entry name" value="Transp_IS110-like_N"/>
</dbReference>
<organism evidence="3 4">
    <name type="scientific">Novipirellula herctigrandis</name>
    <dbReference type="NCBI Taxonomy" id="2527986"/>
    <lineage>
        <taxon>Bacteria</taxon>
        <taxon>Pseudomonadati</taxon>
        <taxon>Planctomycetota</taxon>
        <taxon>Planctomycetia</taxon>
        <taxon>Pirellulales</taxon>
        <taxon>Pirellulaceae</taxon>
        <taxon>Novipirellula</taxon>
    </lineage>
</organism>
<dbReference type="GO" id="GO:0004803">
    <property type="term" value="F:transposase activity"/>
    <property type="evidence" value="ECO:0007669"/>
    <property type="project" value="InterPro"/>
</dbReference>
<dbReference type="InterPro" id="IPR003346">
    <property type="entry name" value="Transposase_20"/>
</dbReference>
<dbReference type="PANTHER" id="PTHR33055">
    <property type="entry name" value="TRANSPOSASE FOR INSERTION SEQUENCE ELEMENT IS1111A"/>
    <property type="match status" value="1"/>
</dbReference>
<dbReference type="OrthoDB" id="243269at2"/>
<dbReference type="GO" id="GO:0006313">
    <property type="term" value="P:DNA transposition"/>
    <property type="evidence" value="ECO:0007669"/>
    <property type="project" value="InterPro"/>
</dbReference>
<proteinExistence type="predicted"/>
<dbReference type="RefSeq" id="WP_146401600.1">
    <property type="nucleotide sequence ID" value="NZ_SJPJ01000001.1"/>
</dbReference>
<dbReference type="GO" id="GO:0003677">
    <property type="term" value="F:DNA binding"/>
    <property type="evidence" value="ECO:0007669"/>
    <property type="project" value="InterPro"/>
</dbReference>
<evidence type="ECO:0000259" key="2">
    <source>
        <dbReference type="Pfam" id="PF02371"/>
    </source>
</evidence>
<name>A0A5C5ZA41_9BACT</name>
<evidence type="ECO:0000259" key="1">
    <source>
        <dbReference type="Pfam" id="PF01548"/>
    </source>
</evidence>
<dbReference type="InterPro" id="IPR047650">
    <property type="entry name" value="Transpos_IS110"/>
</dbReference>
<accession>A0A5C5ZA41</accession>
<dbReference type="Pfam" id="PF01548">
    <property type="entry name" value="DEDD_Tnp_IS110"/>
    <property type="match status" value="1"/>
</dbReference>
<keyword evidence="4" id="KW-1185">Reference proteome</keyword>
<dbReference type="PANTHER" id="PTHR33055:SF3">
    <property type="entry name" value="PUTATIVE TRANSPOSASE FOR IS117-RELATED"/>
    <property type="match status" value="1"/>
</dbReference>
<evidence type="ECO:0000313" key="4">
    <source>
        <dbReference type="Proteomes" id="UP000315010"/>
    </source>
</evidence>
<dbReference type="EMBL" id="SJPJ01000001">
    <property type="protein sequence ID" value="TWT84070.1"/>
    <property type="molecule type" value="Genomic_DNA"/>
</dbReference>
<sequence length="523" mass="59312">MVTKAKQRKSAGTKKRFIGKPNGQIQERVKQCGPEHFGIVSVDCAKRRSKWMLCDFFGRVIIEPTTVEHRRGDFAAMIAYINDACQAEGLTDTIAAVEMTGIYHRPVQRAFRKAGFDTRIVHPFASSHYRTPLHPDAKTDDNDLEAIFHAAVNGYDLASLPVSEVYQSLQSLSRHRHNLVKQQARVKVQIRRIMHEAMPGYADPWEDDKLYHQSVALPIVIRFSSSEAIIKAGVDGISKHLNKSKIRFQMRTLERIVGWARTAAEPSELAAMHTRQWQDLNRLRESFYTQVRASEQEMAGFLVKTPYALLLSVTGINVVSASRLVGESGPIEHYASARAINGRAGPYPSRYQSDEVDHADGSLIRQCNRKLRGAAMRVAENLIKCHPYYRGLSGSWAQQKVDPRDRRCRIANRAMRMLFQIVSGRQLWRGKGVDREYLLWKLQEFHRTHGTPIEQSIVNMQEAFVWLPKSAYAEEAKPLSELARKKHRGAKPIADLLTPLLIQLGVEAPDELNLKTSEARSSR</sequence>